<dbReference type="SMART" id="SM00230">
    <property type="entry name" value="CysPc"/>
    <property type="match status" value="1"/>
</dbReference>
<feature type="active site" evidence="2 3">
    <location>
        <position position="386"/>
    </location>
</feature>
<dbReference type="Pfam" id="PF00648">
    <property type="entry name" value="Peptidase_C2"/>
    <property type="match status" value="1"/>
</dbReference>
<dbReference type="InterPro" id="IPR000169">
    <property type="entry name" value="Pept_cys_AS"/>
</dbReference>
<dbReference type="OrthoDB" id="424753at2759"/>
<dbReference type="InterPro" id="IPR022684">
    <property type="entry name" value="Calpain_cysteine_protease"/>
</dbReference>
<feature type="compositionally biased region" description="Low complexity" evidence="4">
    <location>
        <begin position="946"/>
        <end position="970"/>
    </location>
</feature>
<evidence type="ECO:0000256" key="1">
    <source>
        <dbReference type="ARBA" id="ARBA00007623"/>
    </source>
</evidence>
<comment type="caution">
    <text evidence="6">The sequence shown here is derived from an EMBL/GenBank/DDBJ whole genome shotgun (WGS) entry which is preliminary data.</text>
</comment>
<dbReference type="Proteomes" id="UP000033710">
    <property type="component" value="Unassembled WGS sequence"/>
</dbReference>
<dbReference type="AlphaFoldDB" id="A0A0F2MEZ5"/>
<dbReference type="KEGG" id="ssck:SPSK_02165"/>
<comment type="similarity">
    <text evidence="1">Belongs to the peptidase C2 family.</text>
</comment>
<feature type="region of interest" description="Disordered" evidence="4">
    <location>
        <begin position="795"/>
        <end position="814"/>
    </location>
</feature>
<dbReference type="GO" id="GO:0006508">
    <property type="term" value="P:proteolysis"/>
    <property type="evidence" value="ECO:0007669"/>
    <property type="project" value="UniProtKB-KW"/>
</dbReference>
<dbReference type="PANTHER" id="PTHR10183:SF397">
    <property type="entry name" value="CALPAIN CATALYTIC DOMAIN-CONTAINING PROTEIN"/>
    <property type="match status" value="1"/>
</dbReference>
<dbReference type="PROSITE" id="PS50203">
    <property type="entry name" value="CALPAIN_CAT"/>
    <property type="match status" value="1"/>
</dbReference>
<gene>
    <name evidence="6" type="ORF">SPSK_02165</name>
</gene>
<reference evidence="6 7" key="2">
    <citation type="journal article" date="2015" name="Eukaryot. Cell">
        <title>Asexual propagation of a virulent clone complex in a human and feline outbreak of sporotrichosis.</title>
        <authorList>
            <person name="Teixeira Mde M."/>
            <person name="Rodrigues A.M."/>
            <person name="Tsui C.K."/>
            <person name="de Almeida L.G."/>
            <person name="Van Diepeningen A.D."/>
            <person name="van den Ende B.G."/>
            <person name="Fernandes G.F."/>
            <person name="Kano R."/>
            <person name="Hamelin R.C."/>
            <person name="Lopes-Bezerra L.M."/>
            <person name="Vasconcelos A.T."/>
            <person name="de Hoog S."/>
            <person name="de Camargo Z.P."/>
            <person name="Felipe M.S."/>
        </authorList>
    </citation>
    <scope>NUCLEOTIDE SEQUENCE [LARGE SCALE GENOMIC DNA]</scope>
    <source>
        <strain evidence="6 7">1099-18</strain>
    </source>
</reference>
<feature type="active site" evidence="2 3">
    <location>
        <position position="407"/>
    </location>
</feature>
<dbReference type="RefSeq" id="XP_016589407.1">
    <property type="nucleotide sequence ID" value="XM_016729042.1"/>
</dbReference>
<sequence length="1239" mass="136597">MYTRNRRLIRDSGDSSDSDSDNDVEVQKARRRWAARGAPAADTATTEKKKKKKKLLPQESIDKVWERFSQKRFSKAMTVLPFAPVAPSPLSERANELLSVGYERAAEECRRKVKKIIQECRRVNMRYRDPGWDIDWDLKMAKGHCLNSLGNTSFDVSLKNMLSIGATVPKAVKRVHEIFEKPTFMSTVSGSDVKQGGLGDCWFISCVSGLANVPGGLQRSCVAYDTKIGIYGFVFYRDGEWIYSIIDDKLYLTSPSWDSPSFQRDLLQQIDQDDIERVYRKTYQTGSKALFFAQNKDQNETWLPLMEKAYAKAHGDYDSLTGGWIGEGLEDLTGGVTTELLMSDIFDTDSFWDNELSRVNEEFLFGCTTGLLDGGYGNRDGITEGHAYNIMEAKTLKNGTRLLKLRNPWGKVKAGTWEGAWSDGSKEWTTEAKEEVGHNFGSDSTFWISYEDFMLKFQNVDRTRLFRDPDWLCCQRWIGVDVPWKTSYNEKFHIKLTKESPLVLVLSQLDSRYFHGLDGQYYFRLHFRLHEQDRPGAEDYIVRSHGNYLMDRSVSVELPCLEPGNYSVFLSVIAERESRTLSVEDVVKNELKKRVENEKLAQVGQAYDLAHSKAAAHLEELAKLRKKSDQVKASDERKRERRKDWAKRHLLKDIQKRQQKKNDEKAKKRAAEKEEESKKKDAEKAAEQKKKDETAAEEKKQAEEAKSKDKEVQTEVKDKKDAEAATETVTKEGKDTSEKKDAETTAEPAAEATKEVTTESTETTVQAELAASAASVTSASNTAATNQAAADEFISVSTSGVSTPQKTPLDTPKSEIITEPLLDAAGGELVLVPPVTEATSAQTTTNGAGVKTDENSKDKPADTPAGKSDEKGETKSDMKDEAIPEEKSQTTAEKSDGKSEGKTDEIVGDKADSKPEEKPAKKGKGNDGKKKAGKGKGKKADKSGDESSVSKSSSSGSEGSSSGSASGSASDVKKPKALRKASPPPPPQPHPAVVDDSSDSPLEDWEEWYSSDDLSTKASRAAAAAAATTTTTAVAKDDESSEDEKDPAPWNAICIVGIRVYSKDENLELRVVMEGGDLAEGGMGERGEQDLDNAQANAGGQRVRKDELTSYETERDEKASNKDKKKNKESKGNETDATEKAVDKATDKSDSTVDKASTEKEAAMDSKPGETTTAQSDEKTAEDTPAGGDTAKPSTDGEKQNEATPAPAVEEGFGLAQYNTIVQKDDEEFKEASAPVSQH</sequence>
<feature type="compositionally biased region" description="Polar residues" evidence="4">
    <location>
        <begin position="795"/>
        <end position="808"/>
    </location>
</feature>
<evidence type="ECO:0000256" key="4">
    <source>
        <dbReference type="SAM" id="MobiDB-lite"/>
    </source>
</evidence>
<evidence type="ECO:0000259" key="5">
    <source>
        <dbReference type="PROSITE" id="PS50203"/>
    </source>
</evidence>
<dbReference type="Gene3D" id="3.90.70.10">
    <property type="entry name" value="Cysteine proteinases"/>
    <property type="match status" value="1"/>
</dbReference>
<feature type="compositionally biased region" description="Basic and acidic residues" evidence="4">
    <location>
        <begin position="651"/>
        <end position="743"/>
    </location>
</feature>
<dbReference type="VEuPathDB" id="FungiDB:SPSK_02165"/>
<feature type="region of interest" description="Disordered" evidence="4">
    <location>
        <begin position="626"/>
        <end position="764"/>
    </location>
</feature>
<evidence type="ECO:0000313" key="6">
    <source>
        <dbReference type="EMBL" id="KJR86731.1"/>
    </source>
</evidence>
<dbReference type="GO" id="GO:0004198">
    <property type="term" value="F:calcium-dependent cysteine-type endopeptidase activity"/>
    <property type="evidence" value="ECO:0007669"/>
    <property type="project" value="InterPro"/>
</dbReference>
<feature type="compositionally biased region" description="Low complexity" evidence="4">
    <location>
        <begin position="35"/>
        <end position="44"/>
    </location>
</feature>
<proteinExistence type="inferred from homology"/>
<dbReference type="EMBL" id="AXCR01000006">
    <property type="protein sequence ID" value="KJR86731.1"/>
    <property type="molecule type" value="Genomic_DNA"/>
</dbReference>
<evidence type="ECO:0000256" key="2">
    <source>
        <dbReference type="PIRSR" id="PIRSR622684-1"/>
    </source>
</evidence>
<organism evidence="6 7">
    <name type="scientific">Sporothrix schenckii 1099-18</name>
    <dbReference type="NCBI Taxonomy" id="1397361"/>
    <lineage>
        <taxon>Eukaryota</taxon>
        <taxon>Fungi</taxon>
        <taxon>Dikarya</taxon>
        <taxon>Ascomycota</taxon>
        <taxon>Pezizomycotina</taxon>
        <taxon>Sordariomycetes</taxon>
        <taxon>Sordariomycetidae</taxon>
        <taxon>Ophiostomatales</taxon>
        <taxon>Ophiostomataceae</taxon>
        <taxon>Sporothrix</taxon>
    </lineage>
</organism>
<dbReference type="SUPFAM" id="SSF54001">
    <property type="entry name" value="Cysteine proteinases"/>
    <property type="match status" value="1"/>
</dbReference>
<evidence type="ECO:0000256" key="3">
    <source>
        <dbReference type="PROSITE-ProRule" id="PRU00239"/>
    </source>
</evidence>
<feature type="compositionally biased region" description="Basic and acidic residues" evidence="4">
    <location>
        <begin position="626"/>
        <end position="638"/>
    </location>
</feature>
<keyword evidence="3" id="KW-0378">Hydrolase</keyword>
<protein>
    <recommendedName>
        <fullName evidence="5">Calpain catalytic domain-containing protein</fullName>
    </recommendedName>
</protein>
<dbReference type="PRINTS" id="PR00704">
    <property type="entry name" value="CALPAIN"/>
</dbReference>
<accession>A0A0F2MEZ5</accession>
<dbReference type="InterPro" id="IPR001300">
    <property type="entry name" value="Peptidase_C2_calpain_cat"/>
</dbReference>
<keyword evidence="3" id="KW-0645">Protease</keyword>
<feature type="compositionally biased region" description="Polar residues" evidence="4">
    <location>
        <begin position="837"/>
        <end position="847"/>
    </location>
</feature>
<feature type="compositionally biased region" description="Acidic residues" evidence="4">
    <location>
        <begin position="14"/>
        <end position="24"/>
    </location>
</feature>
<dbReference type="GeneID" id="27664319"/>
<feature type="compositionally biased region" description="Basic and acidic residues" evidence="4">
    <location>
        <begin position="1129"/>
        <end position="1168"/>
    </location>
</feature>
<feature type="active site" evidence="2 3">
    <location>
        <position position="201"/>
    </location>
</feature>
<feature type="region of interest" description="Disordered" evidence="4">
    <location>
        <begin position="1"/>
        <end position="55"/>
    </location>
</feature>
<keyword evidence="3" id="KW-0788">Thiol protease</keyword>
<feature type="region of interest" description="Disordered" evidence="4">
    <location>
        <begin position="1078"/>
        <end position="1239"/>
    </location>
</feature>
<dbReference type="InterPro" id="IPR038765">
    <property type="entry name" value="Papain-like_cys_pep_sf"/>
</dbReference>
<feature type="compositionally biased region" description="Low complexity" evidence="4">
    <location>
        <begin position="1021"/>
        <end position="1033"/>
    </location>
</feature>
<feature type="compositionally biased region" description="Basic residues" evidence="4">
    <location>
        <begin position="639"/>
        <end position="650"/>
    </location>
</feature>
<feature type="compositionally biased region" description="Acidic residues" evidence="4">
    <location>
        <begin position="996"/>
        <end position="1010"/>
    </location>
</feature>
<feature type="region of interest" description="Disordered" evidence="4">
    <location>
        <begin position="833"/>
        <end position="1052"/>
    </location>
</feature>
<name>A0A0F2MEZ5_SPOSC</name>
<dbReference type="PANTHER" id="PTHR10183">
    <property type="entry name" value="CALPAIN"/>
    <property type="match status" value="1"/>
</dbReference>
<evidence type="ECO:0000313" key="7">
    <source>
        <dbReference type="Proteomes" id="UP000033710"/>
    </source>
</evidence>
<reference evidence="6 7" key="1">
    <citation type="journal article" date="2014" name="BMC Genomics">
        <title>Comparative genomics of the major fungal agents of human and animal Sporotrichosis: Sporothrix schenckii and Sporothrix brasiliensis.</title>
        <authorList>
            <person name="Teixeira M.M."/>
            <person name="de Almeida L.G."/>
            <person name="Kubitschek-Barreira P."/>
            <person name="Alves F.L."/>
            <person name="Kioshima E.S."/>
            <person name="Abadio A.K."/>
            <person name="Fernandes L."/>
            <person name="Derengowski L.S."/>
            <person name="Ferreira K.S."/>
            <person name="Souza R.C."/>
            <person name="Ruiz J.C."/>
            <person name="de Andrade N.C."/>
            <person name="Paes H.C."/>
            <person name="Nicola A.M."/>
            <person name="Albuquerque P."/>
            <person name="Gerber A.L."/>
            <person name="Martins V.P."/>
            <person name="Peconick L.D."/>
            <person name="Neto A.V."/>
            <person name="Chaucanez C.B."/>
            <person name="Silva P.A."/>
            <person name="Cunha O.L."/>
            <person name="de Oliveira F.F."/>
            <person name="dos Santos T.C."/>
            <person name="Barros A.L."/>
            <person name="Soares M.A."/>
            <person name="de Oliveira L.M."/>
            <person name="Marini M.M."/>
            <person name="Villalobos-Duno H."/>
            <person name="Cunha M.M."/>
            <person name="de Hoog S."/>
            <person name="da Silveira J.F."/>
            <person name="Henrissat B."/>
            <person name="Nino-Vega G.A."/>
            <person name="Cisalpino P.S."/>
            <person name="Mora-Montes H.M."/>
            <person name="Almeida S.R."/>
            <person name="Stajich J.E."/>
            <person name="Lopes-Bezerra L.M."/>
            <person name="Vasconcelos A.T."/>
            <person name="Felipe M.S."/>
        </authorList>
    </citation>
    <scope>NUCLEOTIDE SEQUENCE [LARGE SCALE GENOMIC DNA]</scope>
    <source>
        <strain evidence="6 7">1099-18</strain>
    </source>
</reference>
<feature type="compositionally biased region" description="Basic and acidic residues" evidence="4">
    <location>
        <begin position="1103"/>
        <end position="1122"/>
    </location>
</feature>
<dbReference type="PROSITE" id="PS00139">
    <property type="entry name" value="THIOL_PROTEASE_CYS"/>
    <property type="match status" value="1"/>
</dbReference>
<feature type="compositionally biased region" description="Basic and acidic residues" evidence="4">
    <location>
        <begin position="851"/>
        <end position="930"/>
    </location>
</feature>
<feature type="domain" description="Calpain catalytic" evidence="5">
    <location>
        <begin position="173"/>
        <end position="466"/>
    </location>
</feature>